<evidence type="ECO:0000313" key="2">
    <source>
        <dbReference type="EMBL" id="CAG9812005.1"/>
    </source>
</evidence>
<dbReference type="AlphaFoldDB" id="A0A9N9S7X9"/>
<evidence type="ECO:0000256" key="1">
    <source>
        <dbReference type="SAM" id="MobiDB-lite"/>
    </source>
</evidence>
<dbReference type="EMBL" id="OU895880">
    <property type="protein sequence ID" value="CAG9812005.1"/>
    <property type="molecule type" value="Genomic_DNA"/>
</dbReference>
<accession>A0A9N9S7X9</accession>
<evidence type="ECO:0000313" key="3">
    <source>
        <dbReference type="Proteomes" id="UP001153620"/>
    </source>
</evidence>
<name>A0A9N9S7X9_9DIPT</name>
<proteinExistence type="predicted"/>
<dbReference type="Proteomes" id="UP001153620">
    <property type="component" value="Chromosome 4"/>
</dbReference>
<feature type="region of interest" description="Disordered" evidence="1">
    <location>
        <begin position="234"/>
        <end position="264"/>
    </location>
</feature>
<sequence length="264" mass="30116">MLKVEELNKTKKAGGRPTHEGWNLYHFEKVEGDKGKSVAKCLKCFNHLKNTTISRLLAHRKKCGSVQITTSAITQPTIIQQTYQPVQHLQQQPQTLTITQIQPSSMPQTSTIIQHNTSPQISKIEIEEYEEDPRQEELWTQTQNIETYEDEVVQTEATTMDIIDEDIRRHRRSSQAHKRKCENSSIDGALSSFLIGCNLTFDVVDSKHFKSFVSSLNPDYKIPSSSELTTKVLSQLKGMDSQSGSERARSSKKRKYYSSDSDYD</sequence>
<organism evidence="2 3">
    <name type="scientific">Chironomus riparius</name>
    <dbReference type="NCBI Taxonomy" id="315576"/>
    <lineage>
        <taxon>Eukaryota</taxon>
        <taxon>Metazoa</taxon>
        <taxon>Ecdysozoa</taxon>
        <taxon>Arthropoda</taxon>
        <taxon>Hexapoda</taxon>
        <taxon>Insecta</taxon>
        <taxon>Pterygota</taxon>
        <taxon>Neoptera</taxon>
        <taxon>Endopterygota</taxon>
        <taxon>Diptera</taxon>
        <taxon>Nematocera</taxon>
        <taxon>Chironomoidea</taxon>
        <taxon>Chironomidae</taxon>
        <taxon>Chironominae</taxon>
        <taxon>Chironomus</taxon>
    </lineage>
</organism>
<evidence type="ECO:0008006" key="4">
    <source>
        <dbReference type="Google" id="ProtNLM"/>
    </source>
</evidence>
<reference evidence="2" key="2">
    <citation type="submission" date="2022-10" db="EMBL/GenBank/DDBJ databases">
        <authorList>
            <consortium name="ENA_rothamsted_submissions"/>
            <consortium name="culmorum"/>
            <person name="King R."/>
        </authorList>
    </citation>
    <scope>NUCLEOTIDE SEQUENCE</scope>
</reference>
<gene>
    <name evidence="2" type="ORF">CHIRRI_LOCUS14812</name>
</gene>
<feature type="region of interest" description="Disordered" evidence="1">
    <location>
        <begin position="1"/>
        <end position="20"/>
    </location>
</feature>
<dbReference type="OrthoDB" id="7790323at2759"/>
<keyword evidence="3" id="KW-1185">Reference proteome</keyword>
<protein>
    <recommendedName>
        <fullName evidence="4">BED-type domain-containing protein</fullName>
    </recommendedName>
</protein>
<reference evidence="2" key="1">
    <citation type="submission" date="2022-01" db="EMBL/GenBank/DDBJ databases">
        <authorList>
            <person name="King R."/>
        </authorList>
    </citation>
    <scope>NUCLEOTIDE SEQUENCE</scope>
</reference>